<feature type="domain" description="GIY-YIG" evidence="2">
    <location>
        <begin position="66"/>
        <end position="150"/>
    </location>
</feature>
<dbReference type="PANTHER" id="PTHR20208">
    <property type="entry name" value="STRUCTURE-SPECIFIC ENDONUCLEASE SUBUNIT SLX1"/>
    <property type="match status" value="1"/>
</dbReference>
<dbReference type="InterPro" id="IPR035901">
    <property type="entry name" value="GIY-YIG_endonuc_sf"/>
</dbReference>
<proteinExistence type="predicted"/>
<sequence length="192" mass="21145">MAKLSRSFRSLKPHSDSFSSKPISISKPSNLKLVPSSSESSPPGVSSAPAASAASDSKSRSSTKKNPWSVYLILSTNPPIKTYVGVTNNFSRRLKQHNGDLRGGAKASRVGRPWVCACLINGFSGKAEACKFEFKWKDFSRRLSRQRKSVEMSQEAEDGSLALLRHRHAALCRVQSSIVSDDLDIDWRFDLS</sequence>
<dbReference type="PANTHER" id="PTHR20208:SF13">
    <property type="entry name" value="STRUCTURE-SPECIFIC ENDONUCLEASE SUBUNIT SLX1"/>
    <property type="match status" value="1"/>
</dbReference>
<evidence type="ECO:0000313" key="3">
    <source>
        <dbReference type="EMBL" id="CAI9102919.1"/>
    </source>
</evidence>
<dbReference type="EMBL" id="OX459121">
    <property type="protein sequence ID" value="CAI9102919.1"/>
    <property type="molecule type" value="Genomic_DNA"/>
</dbReference>
<dbReference type="Gene3D" id="3.40.1440.10">
    <property type="entry name" value="GIY-YIG endonuclease"/>
    <property type="match status" value="1"/>
</dbReference>
<name>A0AAV1D4Z4_OLDCO</name>
<evidence type="ECO:0000256" key="1">
    <source>
        <dbReference type="SAM" id="MobiDB-lite"/>
    </source>
</evidence>
<feature type="region of interest" description="Disordered" evidence="1">
    <location>
        <begin position="1"/>
        <end position="64"/>
    </location>
</feature>
<dbReference type="SUPFAM" id="SSF82771">
    <property type="entry name" value="GIY-YIG endonuclease"/>
    <property type="match status" value="1"/>
</dbReference>
<dbReference type="Proteomes" id="UP001161247">
    <property type="component" value="Chromosome 4"/>
</dbReference>
<organism evidence="3 4">
    <name type="scientific">Oldenlandia corymbosa var. corymbosa</name>
    <dbReference type="NCBI Taxonomy" id="529605"/>
    <lineage>
        <taxon>Eukaryota</taxon>
        <taxon>Viridiplantae</taxon>
        <taxon>Streptophyta</taxon>
        <taxon>Embryophyta</taxon>
        <taxon>Tracheophyta</taxon>
        <taxon>Spermatophyta</taxon>
        <taxon>Magnoliopsida</taxon>
        <taxon>eudicotyledons</taxon>
        <taxon>Gunneridae</taxon>
        <taxon>Pentapetalae</taxon>
        <taxon>asterids</taxon>
        <taxon>lamiids</taxon>
        <taxon>Gentianales</taxon>
        <taxon>Rubiaceae</taxon>
        <taxon>Rubioideae</taxon>
        <taxon>Spermacoceae</taxon>
        <taxon>Hedyotis-Oldenlandia complex</taxon>
        <taxon>Oldenlandia</taxon>
    </lineage>
</organism>
<feature type="compositionally biased region" description="Low complexity" evidence="1">
    <location>
        <begin position="16"/>
        <end position="56"/>
    </location>
</feature>
<keyword evidence="4" id="KW-1185">Reference proteome</keyword>
<reference evidence="3" key="1">
    <citation type="submission" date="2023-03" db="EMBL/GenBank/DDBJ databases">
        <authorList>
            <person name="Julca I."/>
        </authorList>
    </citation>
    <scope>NUCLEOTIDE SEQUENCE</scope>
</reference>
<dbReference type="Pfam" id="PF01541">
    <property type="entry name" value="GIY-YIG"/>
    <property type="match status" value="1"/>
</dbReference>
<evidence type="ECO:0000259" key="2">
    <source>
        <dbReference type="PROSITE" id="PS50164"/>
    </source>
</evidence>
<evidence type="ECO:0000313" key="4">
    <source>
        <dbReference type="Proteomes" id="UP001161247"/>
    </source>
</evidence>
<gene>
    <name evidence="3" type="ORF">OLC1_LOCUS12179</name>
</gene>
<dbReference type="InterPro" id="IPR000305">
    <property type="entry name" value="GIY-YIG_endonuc"/>
</dbReference>
<dbReference type="AlphaFoldDB" id="A0AAV1D4Z4"/>
<protein>
    <submittedName>
        <fullName evidence="3">OLC1v1001311C14</fullName>
    </submittedName>
</protein>
<accession>A0AAV1D4Z4</accession>
<dbReference type="PROSITE" id="PS50164">
    <property type="entry name" value="GIY_YIG"/>
    <property type="match status" value="1"/>
</dbReference>
<dbReference type="InterPro" id="IPR050381">
    <property type="entry name" value="SLX1_endonuclease"/>
</dbReference>